<gene>
    <name evidence="2" type="ORF">ACJIZ3_024902</name>
</gene>
<dbReference type="EMBL" id="JBJXBP010000003">
    <property type="protein sequence ID" value="KAL3840311.1"/>
    <property type="molecule type" value="Genomic_DNA"/>
</dbReference>
<name>A0ABD3TUG8_9LAMI</name>
<sequence length="730" mass="81058">MELKSCANTHFIQAIRGGVVVKVRNIFYGRPALVCKTLLDIYESEDAKKLGRLPKINSHNKHANTTFDCEQVKCENLHVPVVDRTLHDGLDSDLDDSTTLKQLRERFQTKKRKFSHSGGNSNQVYADVKPEQDDSDLNEPLIYWKSKKPKNLKAKKKHMNGSVVSSSLTVFAIKNKQNLVSESSLEVGAELGPVSCVKVEVQEAEELGCQSKTSFAYDSSHGLNEEPNHAGVVSNEFQKMVQQEFREPLFSAEEHQHFVINEIFCDHLEDIEPISILVPCGGVIKSNTPELNCHEFLDLPPLALEMSKEIIEDHSCRSSPSDSQNSDVFSHSRSSSSMEGISEQISDSGLQVPDKSIDGTEEDLTDERDDSLSIPNKNCGSSLESIDSLKMNDNLICIENTIADEEQTLSCTLDDNKKNGPKVGRDMDDELLKSESSSNIDVENQSCQMNKTSDIADTLSSPEPCHPPGRLLSKRKIISPSSQEQLCLAMNSVEICNDVDQYQCQEKFSGKNTEKKASSVRSDTAHAKTTASHGGPGQCSGVSQRKFIISPRHTIKKSRNAKGNLEGPRFARKLPNFSTGCSSVQGCSESAVAFSERQMHDMETLAVKLINELNSMKDMVEQKLLFESYRSVSLKNDADEVKSAIRNATKVEETAQKWLKMMSRDCNRFCKIMELTPDKVVSSKDAVLRERKKKIMFADEAGGELCHVKLFEVGSSSPVSEAVKQESQSI</sequence>
<dbReference type="PANTHER" id="PTHR34461">
    <property type="entry name" value="EXPRESSED PROTEIN"/>
    <property type="match status" value="1"/>
</dbReference>
<feature type="region of interest" description="Disordered" evidence="1">
    <location>
        <begin position="510"/>
        <end position="543"/>
    </location>
</feature>
<keyword evidence="3" id="KW-1185">Reference proteome</keyword>
<dbReference type="PANTHER" id="PTHR34461:SF2">
    <property type="entry name" value="EXPRESSED PROTEIN"/>
    <property type="match status" value="1"/>
</dbReference>
<feature type="compositionally biased region" description="Acidic residues" evidence="1">
    <location>
        <begin position="359"/>
        <end position="369"/>
    </location>
</feature>
<feature type="region of interest" description="Disordered" evidence="1">
    <location>
        <begin position="313"/>
        <end position="376"/>
    </location>
</feature>
<organism evidence="2 3">
    <name type="scientific">Penstemon smallii</name>
    <dbReference type="NCBI Taxonomy" id="265156"/>
    <lineage>
        <taxon>Eukaryota</taxon>
        <taxon>Viridiplantae</taxon>
        <taxon>Streptophyta</taxon>
        <taxon>Embryophyta</taxon>
        <taxon>Tracheophyta</taxon>
        <taxon>Spermatophyta</taxon>
        <taxon>Magnoliopsida</taxon>
        <taxon>eudicotyledons</taxon>
        <taxon>Gunneridae</taxon>
        <taxon>Pentapetalae</taxon>
        <taxon>asterids</taxon>
        <taxon>lamiids</taxon>
        <taxon>Lamiales</taxon>
        <taxon>Plantaginaceae</taxon>
        <taxon>Cheloneae</taxon>
        <taxon>Penstemon</taxon>
    </lineage>
</organism>
<feature type="compositionally biased region" description="Polar residues" evidence="1">
    <location>
        <begin position="519"/>
        <end position="532"/>
    </location>
</feature>
<accession>A0ABD3TUG8</accession>
<proteinExistence type="predicted"/>
<comment type="caution">
    <text evidence="2">The sequence shown here is derived from an EMBL/GenBank/DDBJ whole genome shotgun (WGS) entry which is preliminary data.</text>
</comment>
<reference evidence="2 3" key="1">
    <citation type="submission" date="2024-12" db="EMBL/GenBank/DDBJ databases">
        <title>The unique morphological basis and parallel evolutionary history of personate flowers in Penstemon.</title>
        <authorList>
            <person name="Depatie T.H."/>
            <person name="Wessinger C.A."/>
        </authorList>
    </citation>
    <scope>NUCLEOTIDE SEQUENCE [LARGE SCALE GENOMIC DNA]</scope>
    <source>
        <strain evidence="2">WTNN_2</strain>
        <tissue evidence="2">Leaf</tissue>
    </source>
</reference>
<evidence type="ECO:0000313" key="2">
    <source>
        <dbReference type="EMBL" id="KAL3840311.1"/>
    </source>
</evidence>
<dbReference type="AlphaFoldDB" id="A0ABD3TUG8"/>
<evidence type="ECO:0000256" key="1">
    <source>
        <dbReference type="SAM" id="MobiDB-lite"/>
    </source>
</evidence>
<evidence type="ECO:0000313" key="3">
    <source>
        <dbReference type="Proteomes" id="UP001634393"/>
    </source>
</evidence>
<protein>
    <submittedName>
        <fullName evidence="2">Uncharacterized protein</fullName>
    </submittedName>
</protein>
<dbReference type="Proteomes" id="UP001634393">
    <property type="component" value="Unassembled WGS sequence"/>
</dbReference>
<feature type="compositionally biased region" description="Low complexity" evidence="1">
    <location>
        <begin position="325"/>
        <end position="342"/>
    </location>
</feature>